<dbReference type="AlphaFoldDB" id="D1CI14"/>
<organism evidence="9 10">
    <name type="scientific">Thermobaculum terrenum (strain ATCC BAA-798 / CCMEE 7001 / YNP1)</name>
    <dbReference type="NCBI Taxonomy" id="525904"/>
    <lineage>
        <taxon>Bacteria</taxon>
        <taxon>Bacillati</taxon>
        <taxon>Chloroflexota</taxon>
        <taxon>Chloroflexia</taxon>
        <taxon>Candidatus Thermobaculales</taxon>
        <taxon>Candidatus Thermobaculaceae</taxon>
        <taxon>Thermobaculum</taxon>
    </lineage>
</organism>
<keyword evidence="3" id="KW-1003">Cell membrane</keyword>
<dbReference type="KEGG" id="ttr:Tter_2496"/>
<comment type="subcellular location">
    <subcellularLocation>
        <location evidence="1 7">Cell membrane</location>
        <topology evidence="1 7">Multi-pass membrane protein</topology>
    </subcellularLocation>
</comment>
<feature type="transmembrane region" description="Helical" evidence="7">
    <location>
        <begin position="31"/>
        <end position="54"/>
    </location>
</feature>
<evidence type="ECO:0000256" key="3">
    <source>
        <dbReference type="ARBA" id="ARBA00022475"/>
    </source>
</evidence>
<dbReference type="PANTHER" id="PTHR30193">
    <property type="entry name" value="ABC TRANSPORTER PERMEASE PROTEIN"/>
    <property type="match status" value="1"/>
</dbReference>
<dbReference type="InterPro" id="IPR035906">
    <property type="entry name" value="MetI-like_sf"/>
</dbReference>
<evidence type="ECO:0000256" key="1">
    <source>
        <dbReference type="ARBA" id="ARBA00004651"/>
    </source>
</evidence>
<accession>D1CI14</accession>
<evidence type="ECO:0000256" key="2">
    <source>
        <dbReference type="ARBA" id="ARBA00022448"/>
    </source>
</evidence>
<evidence type="ECO:0000313" key="10">
    <source>
        <dbReference type="Proteomes" id="UP000000323"/>
    </source>
</evidence>
<dbReference type="GO" id="GO:0005886">
    <property type="term" value="C:plasma membrane"/>
    <property type="evidence" value="ECO:0007669"/>
    <property type="project" value="UniProtKB-SubCell"/>
</dbReference>
<evidence type="ECO:0000256" key="4">
    <source>
        <dbReference type="ARBA" id="ARBA00022692"/>
    </source>
</evidence>
<dbReference type="Gene3D" id="1.10.3720.10">
    <property type="entry name" value="MetI-like"/>
    <property type="match status" value="1"/>
</dbReference>
<dbReference type="OrthoDB" id="9788108at2"/>
<evidence type="ECO:0000259" key="8">
    <source>
        <dbReference type="PROSITE" id="PS50928"/>
    </source>
</evidence>
<evidence type="ECO:0000313" key="9">
    <source>
        <dbReference type="EMBL" id="ACZ43385.1"/>
    </source>
</evidence>
<gene>
    <name evidence="9" type="ordered locus">Tter_2496</name>
</gene>
<dbReference type="Proteomes" id="UP000000323">
    <property type="component" value="Chromosome 2"/>
</dbReference>
<dbReference type="PROSITE" id="PS50928">
    <property type="entry name" value="ABC_TM1"/>
    <property type="match status" value="1"/>
</dbReference>
<dbReference type="InterPro" id="IPR000515">
    <property type="entry name" value="MetI-like"/>
</dbReference>
<comment type="similarity">
    <text evidence="7">Belongs to the binding-protein-dependent transport system permease family.</text>
</comment>
<dbReference type="SUPFAM" id="SSF161098">
    <property type="entry name" value="MetI-like"/>
    <property type="match status" value="1"/>
</dbReference>
<keyword evidence="4 7" id="KW-0812">Transmembrane</keyword>
<feature type="transmembrane region" description="Helical" evidence="7">
    <location>
        <begin position="166"/>
        <end position="185"/>
    </location>
</feature>
<evidence type="ECO:0000256" key="6">
    <source>
        <dbReference type="ARBA" id="ARBA00023136"/>
    </source>
</evidence>
<dbReference type="HOGENOM" id="CLU_016047_0_2_0"/>
<proteinExistence type="inferred from homology"/>
<reference evidence="10" key="1">
    <citation type="journal article" date="2010" name="Stand. Genomic Sci.">
        <title>Complete genome sequence of 'Thermobaculum terrenum' type strain (YNP1).</title>
        <authorList>
            <person name="Kiss H."/>
            <person name="Cleland D."/>
            <person name="Lapidus A."/>
            <person name="Lucas S."/>
            <person name="Glavina Del Rio T."/>
            <person name="Nolan M."/>
            <person name="Tice H."/>
            <person name="Han C."/>
            <person name="Goodwin L."/>
            <person name="Pitluck S."/>
            <person name="Liolios K."/>
            <person name="Ivanova N."/>
            <person name="Mavromatis K."/>
            <person name="Ovchinnikova G."/>
            <person name="Pati A."/>
            <person name="Chen A."/>
            <person name="Palaniappan K."/>
            <person name="Land M."/>
            <person name="Hauser L."/>
            <person name="Chang Y."/>
            <person name="Jeffries C."/>
            <person name="Lu M."/>
            <person name="Brettin T."/>
            <person name="Detter J."/>
            <person name="Goker M."/>
            <person name="Tindall B."/>
            <person name="Beck B."/>
            <person name="McDermott T."/>
            <person name="Woyke T."/>
            <person name="Bristow J."/>
            <person name="Eisen J."/>
            <person name="Markowitz V."/>
            <person name="Hugenholtz P."/>
            <person name="Kyrpides N."/>
            <person name="Klenk H."/>
            <person name="Cheng J."/>
        </authorList>
    </citation>
    <scope>NUCLEOTIDE SEQUENCE [LARGE SCALE GENOMIC DNA]</scope>
    <source>
        <strain evidence="10">ATCC BAA-798 / YNP1</strain>
    </source>
</reference>
<feature type="transmembrane region" description="Helical" evidence="7">
    <location>
        <begin position="220"/>
        <end position="245"/>
    </location>
</feature>
<dbReference type="eggNOG" id="COG1175">
    <property type="taxonomic scope" value="Bacteria"/>
</dbReference>
<feature type="transmembrane region" description="Helical" evidence="7">
    <location>
        <begin position="86"/>
        <end position="112"/>
    </location>
</feature>
<dbReference type="GO" id="GO:0055085">
    <property type="term" value="P:transmembrane transport"/>
    <property type="evidence" value="ECO:0007669"/>
    <property type="project" value="InterPro"/>
</dbReference>
<dbReference type="STRING" id="525904.Tter_2496"/>
<dbReference type="PANTHER" id="PTHR30193:SF37">
    <property type="entry name" value="INNER MEMBRANE ABC TRANSPORTER PERMEASE PROTEIN YCJO"/>
    <property type="match status" value="1"/>
</dbReference>
<keyword evidence="5 7" id="KW-1133">Transmembrane helix</keyword>
<dbReference type="EMBL" id="CP001826">
    <property type="protein sequence ID" value="ACZ43385.1"/>
    <property type="molecule type" value="Genomic_DNA"/>
</dbReference>
<protein>
    <submittedName>
        <fullName evidence="9">Binding-protein-dependent transport systems inner membrane component</fullName>
    </submittedName>
</protein>
<keyword evidence="2 7" id="KW-0813">Transport</keyword>
<feature type="transmembrane region" description="Helical" evidence="7">
    <location>
        <begin position="283"/>
        <end position="305"/>
    </location>
</feature>
<evidence type="ECO:0000256" key="5">
    <source>
        <dbReference type="ARBA" id="ARBA00022989"/>
    </source>
</evidence>
<feature type="domain" description="ABC transmembrane type-1" evidence="8">
    <location>
        <begin position="87"/>
        <end position="301"/>
    </location>
</feature>
<keyword evidence="10" id="KW-1185">Reference proteome</keyword>
<name>D1CI14_THET1</name>
<evidence type="ECO:0000256" key="7">
    <source>
        <dbReference type="RuleBase" id="RU363032"/>
    </source>
</evidence>
<sequence length="311" mass="34357">MAPAREVATRERIGSQSVSSSWRWRRSVEGILYVLPATILIGLFFFIPLGMTFWMSLYDWPILGARRFTGLANYGRALGDPNFLHAVYFTCVYTLVITPILIVVGFALAMLVKGHRRGVGLFRTLYFLPVPIGFASASYLWVWLVQPDAGPLGRILQLLGLVQQPPQWLAGTTSALAVVIAMVTWKTSGMQMILLMSGMHSIPIELEEAARVDGASGRQVFWLVTLPLLRSTLALVLVFSVAGSLLAFDQFYIITGGGPSNSTITAVYWIYHTAFINFQLGYAAALSILLMVVLALVSFVQLRLIHRSVEL</sequence>
<dbReference type="RefSeq" id="WP_012876416.1">
    <property type="nucleotide sequence ID" value="NC_013526.1"/>
</dbReference>
<dbReference type="InterPro" id="IPR051393">
    <property type="entry name" value="ABC_transporter_permease"/>
</dbReference>
<feature type="transmembrane region" description="Helical" evidence="7">
    <location>
        <begin position="124"/>
        <end position="146"/>
    </location>
</feature>
<dbReference type="Pfam" id="PF00528">
    <property type="entry name" value="BPD_transp_1"/>
    <property type="match status" value="1"/>
</dbReference>
<keyword evidence="6 7" id="KW-0472">Membrane</keyword>
<dbReference type="CDD" id="cd06261">
    <property type="entry name" value="TM_PBP2"/>
    <property type="match status" value="1"/>
</dbReference>